<evidence type="ECO:0000313" key="2">
    <source>
        <dbReference type="EMBL" id="QED26663.1"/>
    </source>
</evidence>
<reference evidence="2 3" key="1">
    <citation type="submission" date="2019-08" db="EMBL/GenBank/DDBJ databases">
        <authorList>
            <person name="Liang Q."/>
        </authorList>
    </citation>
    <scope>NUCLEOTIDE SEQUENCE [LARGE SCALE GENOMIC DNA]</scope>
    <source>
        <strain evidence="2 3">V1718</strain>
    </source>
</reference>
<dbReference type="KEGG" id="bbae:FRD01_05265"/>
<feature type="domain" description="ArsA/GET3 Anion-transporting ATPase-like" evidence="1">
    <location>
        <begin position="12"/>
        <end position="289"/>
    </location>
</feature>
<name>A0A5B8XRL7_9DELT</name>
<dbReference type="Gene3D" id="3.40.50.300">
    <property type="entry name" value="P-loop containing nucleotide triphosphate hydrolases"/>
    <property type="match status" value="1"/>
</dbReference>
<sequence length="369" mass="41246">MSRFNTMVKTARLIVCAGPGGVGKTTTSAAIGLRAAQAGRKVIVLTIDPAKRLANSLGLDALTNEPQRIDLTEDESGELWAMMLDQQQTLDDLVARYAPDKGALSRSKENNIYRLLSSALAGMQEYMALDKLHDLYTGGYFDLVVLDTPPTKNALDFLQTPGRARQFFDDRVMKWFIPSKTAKKGLFTRVFDPGSVVLGLLGKVFGETFVTDLVDFFDTLSFLQDALRTRGEMIDFILRDPQTRFVLITSADSRRIKEALFFHEKLKSLDQHAEAFVLNRVIPRFDQEDLDLSTIEALGALLEDDNVEGLPESLRANYARLTKLSEHNRGIIDNLARQVGSDRLFTIPMFGEDVHDLGTLEMLGRHLTE</sequence>
<gene>
    <name evidence="2" type="ORF">FRD01_05265</name>
</gene>
<dbReference type="Proteomes" id="UP000321595">
    <property type="component" value="Chromosome"/>
</dbReference>
<dbReference type="InterPro" id="IPR025723">
    <property type="entry name" value="ArsA/GET3_ATPase-like"/>
</dbReference>
<proteinExistence type="predicted"/>
<dbReference type="RefSeq" id="WP_146958295.1">
    <property type="nucleotide sequence ID" value="NZ_CP042467.1"/>
</dbReference>
<organism evidence="2 3">
    <name type="scientific">Microvenator marinus</name>
    <dbReference type="NCBI Taxonomy" id="2600177"/>
    <lineage>
        <taxon>Bacteria</taxon>
        <taxon>Deltaproteobacteria</taxon>
        <taxon>Bradymonadales</taxon>
        <taxon>Microvenatoraceae</taxon>
        <taxon>Microvenator</taxon>
    </lineage>
</organism>
<evidence type="ECO:0000259" key="1">
    <source>
        <dbReference type="Pfam" id="PF02374"/>
    </source>
</evidence>
<protein>
    <submittedName>
        <fullName evidence="2">ArsA family ATPase</fullName>
    </submittedName>
</protein>
<dbReference type="AlphaFoldDB" id="A0A5B8XRL7"/>
<evidence type="ECO:0000313" key="3">
    <source>
        <dbReference type="Proteomes" id="UP000321595"/>
    </source>
</evidence>
<dbReference type="GO" id="GO:0005524">
    <property type="term" value="F:ATP binding"/>
    <property type="evidence" value="ECO:0007669"/>
    <property type="project" value="InterPro"/>
</dbReference>
<dbReference type="Pfam" id="PF02374">
    <property type="entry name" value="ArsA_ATPase"/>
    <property type="match status" value="1"/>
</dbReference>
<dbReference type="PANTHER" id="PTHR10803:SF26">
    <property type="entry name" value="ANION TRANSPORTER ATPASE-RELATED"/>
    <property type="match status" value="1"/>
</dbReference>
<dbReference type="CDD" id="cd02035">
    <property type="entry name" value="ArsA"/>
    <property type="match status" value="1"/>
</dbReference>
<keyword evidence="3" id="KW-1185">Reference proteome</keyword>
<dbReference type="InterPro" id="IPR016300">
    <property type="entry name" value="ATPase_ArsA/GET3"/>
</dbReference>
<dbReference type="SUPFAM" id="SSF52540">
    <property type="entry name" value="P-loop containing nucleoside triphosphate hydrolases"/>
    <property type="match status" value="1"/>
</dbReference>
<dbReference type="PANTHER" id="PTHR10803">
    <property type="entry name" value="ARSENICAL PUMP-DRIVING ATPASE ARSENITE-TRANSLOCATING ATPASE"/>
    <property type="match status" value="1"/>
</dbReference>
<dbReference type="EMBL" id="CP042467">
    <property type="protein sequence ID" value="QED26663.1"/>
    <property type="molecule type" value="Genomic_DNA"/>
</dbReference>
<accession>A0A5B8XRL7</accession>
<dbReference type="InterPro" id="IPR027417">
    <property type="entry name" value="P-loop_NTPase"/>
</dbReference>
<dbReference type="GO" id="GO:0016887">
    <property type="term" value="F:ATP hydrolysis activity"/>
    <property type="evidence" value="ECO:0007669"/>
    <property type="project" value="InterPro"/>
</dbReference>
<dbReference type="OrthoDB" id="5490584at2"/>